<comment type="caution">
    <text evidence="1">The sequence shown here is derived from an EMBL/GenBank/DDBJ whole genome shotgun (WGS) entry which is preliminary data.</text>
</comment>
<dbReference type="EMBL" id="LGUT01000480">
    <property type="protein sequence ID" value="KOG90937.1"/>
    <property type="molecule type" value="Genomic_DNA"/>
</dbReference>
<organism evidence="1 2">
    <name type="scientific">Streptomyces varsoviensis</name>
    <dbReference type="NCBI Taxonomy" id="67373"/>
    <lineage>
        <taxon>Bacteria</taxon>
        <taxon>Bacillati</taxon>
        <taxon>Actinomycetota</taxon>
        <taxon>Actinomycetes</taxon>
        <taxon>Kitasatosporales</taxon>
        <taxon>Streptomycetaceae</taxon>
        <taxon>Streptomyces</taxon>
    </lineage>
</organism>
<keyword evidence="2" id="KW-1185">Reference proteome</keyword>
<accession>A0ABR5JC74</accession>
<evidence type="ECO:0000313" key="1">
    <source>
        <dbReference type="EMBL" id="KOG90937.1"/>
    </source>
</evidence>
<protein>
    <submittedName>
        <fullName evidence="1">Uncharacterized protein</fullName>
    </submittedName>
</protein>
<reference evidence="1 2" key="1">
    <citation type="submission" date="2015-07" db="EMBL/GenBank/DDBJ databases">
        <authorList>
            <person name="Ju K.-S."/>
            <person name="Doroghazi J.R."/>
            <person name="Metcalf W.W."/>
        </authorList>
    </citation>
    <scope>NUCLEOTIDE SEQUENCE [LARGE SCALE GENOMIC DNA]</scope>
    <source>
        <strain evidence="1 2">NRRL B-3589</strain>
    </source>
</reference>
<feature type="non-terminal residue" evidence="1">
    <location>
        <position position="1"/>
    </location>
</feature>
<dbReference type="Proteomes" id="UP000037020">
    <property type="component" value="Unassembled WGS sequence"/>
</dbReference>
<gene>
    <name evidence="1" type="ORF">ADK38_05925</name>
</gene>
<sequence>PLPRVWGLRLTPRSGGAEELALERTLSALSLPGRAAYVLRALERMGELDALRALDAAGVDDPDAALDEADAVELPAGCRAESLLTAPEFDPCSLQARPTDLLRRRQHSRAALAALAAVAVCGTLL</sequence>
<proteinExistence type="predicted"/>
<evidence type="ECO:0000313" key="2">
    <source>
        <dbReference type="Proteomes" id="UP000037020"/>
    </source>
</evidence>
<feature type="non-terminal residue" evidence="1">
    <location>
        <position position="125"/>
    </location>
</feature>
<name>A0ABR5JC74_9ACTN</name>